<name>A0ABR1TK39_9PEZI</name>
<keyword evidence="2" id="KW-1185">Reference proteome</keyword>
<sequence length="376" mass="43828">MLSNQKKIKIEPQEGIWGCYNLLPDELKLKVLKHTIPQHGAHHFTMKVPDLPPRGDPNRHRVDREVLDIVSPLRDHQNIQVDDSAWLGIWNVGWTVGMAQEEIVKDGDRKVIWERGRRRFWAKKEEPNAARFHPDRDLIILRVASKGFEITNLDPAKNRKKFSNIKRVGIDFFSAEAKTARGAAWTMSAFYCTCRGRPHRHMSVCPQALCDFLRLFSGLEEVFIIYPINKGRINQKIQQGVPARGQKRTRGGEVIEQGPKFVNKSYDVLMDDTMNKFKGLALKHNLFTFEDRKKVYHQVRRKDCKEFDDYADIWGIVDEFRKAWAKRRPVGDRISKAQWNAWLKVKVRVLVCRDRVGDDPWKVNGTLNNEIKPKKK</sequence>
<protein>
    <submittedName>
        <fullName evidence="1">Uncharacterized protein</fullName>
    </submittedName>
</protein>
<comment type="caution">
    <text evidence="1">The sequence shown here is derived from an EMBL/GenBank/DDBJ whole genome shotgun (WGS) entry which is preliminary data.</text>
</comment>
<evidence type="ECO:0000313" key="1">
    <source>
        <dbReference type="EMBL" id="KAK8046762.1"/>
    </source>
</evidence>
<dbReference type="EMBL" id="JAQQWM010000009">
    <property type="protein sequence ID" value="KAK8046762.1"/>
    <property type="molecule type" value="Genomic_DNA"/>
</dbReference>
<gene>
    <name evidence="1" type="ORF">PG996_014826</name>
</gene>
<accession>A0ABR1TK39</accession>
<evidence type="ECO:0000313" key="2">
    <source>
        <dbReference type="Proteomes" id="UP001446871"/>
    </source>
</evidence>
<organism evidence="1 2">
    <name type="scientific">Apiospora saccharicola</name>
    <dbReference type="NCBI Taxonomy" id="335842"/>
    <lineage>
        <taxon>Eukaryota</taxon>
        <taxon>Fungi</taxon>
        <taxon>Dikarya</taxon>
        <taxon>Ascomycota</taxon>
        <taxon>Pezizomycotina</taxon>
        <taxon>Sordariomycetes</taxon>
        <taxon>Xylariomycetidae</taxon>
        <taxon>Amphisphaeriales</taxon>
        <taxon>Apiosporaceae</taxon>
        <taxon>Apiospora</taxon>
    </lineage>
</organism>
<proteinExistence type="predicted"/>
<dbReference type="Proteomes" id="UP001446871">
    <property type="component" value="Unassembled WGS sequence"/>
</dbReference>
<reference evidence="1 2" key="1">
    <citation type="submission" date="2023-01" db="EMBL/GenBank/DDBJ databases">
        <title>Analysis of 21 Apiospora genomes using comparative genomics revels a genus with tremendous synthesis potential of carbohydrate active enzymes and secondary metabolites.</title>
        <authorList>
            <person name="Sorensen T."/>
        </authorList>
    </citation>
    <scope>NUCLEOTIDE SEQUENCE [LARGE SCALE GENOMIC DNA]</scope>
    <source>
        <strain evidence="1 2">CBS 83171</strain>
    </source>
</reference>